<gene>
    <name evidence="2" type="ORF">F7725_006055</name>
</gene>
<comment type="caution">
    <text evidence="2">The sequence shown here is derived from an EMBL/GenBank/DDBJ whole genome shotgun (WGS) entry which is preliminary data.</text>
</comment>
<organism evidence="2 3">
    <name type="scientific">Dissostichus mawsoni</name>
    <name type="common">Antarctic cod</name>
    <dbReference type="NCBI Taxonomy" id="36200"/>
    <lineage>
        <taxon>Eukaryota</taxon>
        <taxon>Metazoa</taxon>
        <taxon>Chordata</taxon>
        <taxon>Craniata</taxon>
        <taxon>Vertebrata</taxon>
        <taxon>Euteleostomi</taxon>
        <taxon>Actinopterygii</taxon>
        <taxon>Neopterygii</taxon>
        <taxon>Teleostei</taxon>
        <taxon>Neoteleostei</taxon>
        <taxon>Acanthomorphata</taxon>
        <taxon>Eupercaria</taxon>
        <taxon>Perciformes</taxon>
        <taxon>Notothenioidei</taxon>
        <taxon>Nototheniidae</taxon>
        <taxon>Dissostichus</taxon>
    </lineage>
</organism>
<name>A0A7J5YTC5_DISMA</name>
<dbReference type="EMBL" id="JAAKFY010000009">
    <property type="protein sequence ID" value="KAF3852700.1"/>
    <property type="molecule type" value="Genomic_DNA"/>
</dbReference>
<sequence>MVSQLQRPCLNASSLAERSSHSAGVLPLFISTVRCSHKLDLMLAPVYVFPDNIIIKRCRKTAKSPGQFPREWKSAPVLRPQRSFCSQTMPLLLQGVQAPGGVQPAGVRPHQPGHRSDQQPERPPLLRPGSNT</sequence>
<accession>A0A7J5YTC5</accession>
<keyword evidence="3" id="KW-1185">Reference proteome</keyword>
<evidence type="ECO:0000313" key="2">
    <source>
        <dbReference type="EMBL" id="KAF3852700.1"/>
    </source>
</evidence>
<proteinExistence type="predicted"/>
<dbReference type="AlphaFoldDB" id="A0A7J5YTC5"/>
<dbReference type="Proteomes" id="UP000518266">
    <property type="component" value="Unassembled WGS sequence"/>
</dbReference>
<feature type="region of interest" description="Disordered" evidence="1">
    <location>
        <begin position="97"/>
        <end position="132"/>
    </location>
</feature>
<evidence type="ECO:0000313" key="3">
    <source>
        <dbReference type="Proteomes" id="UP000518266"/>
    </source>
</evidence>
<reference evidence="2 3" key="1">
    <citation type="submission" date="2020-03" db="EMBL/GenBank/DDBJ databases">
        <title>Dissostichus mawsoni Genome sequencing and assembly.</title>
        <authorList>
            <person name="Park H."/>
        </authorList>
    </citation>
    <scope>NUCLEOTIDE SEQUENCE [LARGE SCALE GENOMIC DNA]</scope>
    <source>
        <strain evidence="2">DM0001</strain>
        <tissue evidence="2">Muscle</tissue>
    </source>
</reference>
<protein>
    <submittedName>
        <fullName evidence="2">Uncharacterized protein</fullName>
    </submittedName>
</protein>
<evidence type="ECO:0000256" key="1">
    <source>
        <dbReference type="SAM" id="MobiDB-lite"/>
    </source>
</evidence>